<evidence type="ECO:0000313" key="5">
    <source>
        <dbReference type="EMBL" id="GAA49557.1"/>
    </source>
</evidence>
<feature type="non-terminal residue" evidence="5">
    <location>
        <position position="2386"/>
    </location>
</feature>
<dbReference type="Pfam" id="PF16417">
    <property type="entry name" value="CNOT1_TTP_bind"/>
    <property type="match status" value="1"/>
</dbReference>
<dbReference type="InterPro" id="IPR024557">
    <property type="entry name" value="CNOT1_dom_4"/>
</dbReference>
<reference evidence="5" key="1">
    <citation type="journal article" date="2011" name="Genome Biol.">
        <title>The draft genome of the carcinogenic human liver fluke Clonorchis sinensis.</title>
        <authorList>
            <person name="Wang X."/>
            <person name="Chen W."/>
            <person name="Huang Y."/>
            <person name="Sun J."/>
            <person name="Men J."/>
            <person name="Liu H."/>
            <person name="Luo F."/>
            <person name="Guo L."/>
            <person name="Lv X."/>
            <person name="Deng C."/>
            <person name="Zhou C."/>
            <person name="Fan Y."/>
            <person name="Li X."/>
            <person name="Huang L."/>
            <person name="Hu Y."/>
            <person name="Liang C."/>
            <person name="Hu X."/>
            <person name="Xu J."/>
            <person name="Yu X."/>
        </authorList>
    </citation>
    <scope>NUCLEOTIDE SEQUENCE [LARGE SCALE GENOMIC DNA]</scope>
    <source>
        <strain evidence="5">Henan</strain>
    </source>
</reference>
<feature type="domain" description="CCR4-NOT transcription complex subunit 1 TTP binding" evidence="4">
    <location>
        <begin position="1348"/>
        <end position="1454"/>
    </location>
</feature>
<dbReference type="EMBL" id="DF142967">
    <property type="protein sequence ID" value="GAA49557.1"/>
    <property type="molecule type" value="Genomic_DNA"/>
</dbReference>
<dbReference type="Proteomes" id="UP000008909">
    <property type="component" value="Unassembled WGS sequence"/>
</dbReference>
<dbReference type="PANTHER" id="PTHR13162">
    <property type="entry name" value="CCR4-NOT TRANSCRIPTION COMPLEX"/>
    <property type="match status" value="1"/>
</dbReference>
<dbReference type="GO" id="GO:0000932">
    <property type="term" value="C:P-body"/>
    <property type="evidence" value="ECO:0007669"/>
    <property type="project" value="TreeGrafter"/>
</dbReference>
<protein>
    <submittedName>
        <fullName evidence="5">CCR4-NOT transcription complex subunit 1</fullName>
    </submittedName>
</protein>
<dbReference type="GO" id="GO:0017148">
    <property type="term" value="P:negative regulation of translation"/>
    <property type="evidence" value="ECO:0007669"/>
    <property type="project" value="InterPro"/>
</dbReference>
<dbReference type="GO" id="GO:0060090">
    <property type="term" value="F:molecular adaptor activity"/>
    <property type="evidence" value="ECO:0007669"/>
    <property type="project" value="TreeGrafter"/>
</dbReference>
<dbReference type="GO" id="GO:0000288">
    <property type="term" value="P:nuclear-transcribed mRNA catabolic process, deadenylation-dependent decay"/>
    <property type="evidence" value="ECO:0007669"/>
    <property type="project" value="TreeGrafter"/>
</dbReference>
<dbReference type="Pfam" id="PF16415">
    <property type="entry name" value="CNOT1_CAF1_bind"/>
    <property type="match status" value="1"/>
</dbReference>
<dbReference type="InterPro" id="IPR032191">
    <property type="entry name" value="CNOT1_CAF1_bind"/>
</dbReference>
<feature type="compositionally biased region" description="Low complexity" evidence="1">
    <location>
        <begin position="2375"/>
        <end position="2386"/>
    </location>
</feature>
<evidence type="ECO:0000256" key="1">
    <source>
        <dbReference type="SAM" id="MobiDB-lite"/>
    </source>
</evidence>
<feature type="region of interest" description="Disordered" evidence="1">
    <location>
        <begin position="2343"/>
        <end position="2386"/>
    </location>
</feature>
<dbReference type="Gene3D" id="1.25.40.840">
    <property type="entry name" value="CCR4-NOT transcription complex subunit 1 TTP binding domain"/>
    <property type="match status" value="1"/>
</dbReference>
<feature type="compositionally biased region" description="Low complexity" evidence="1">
    <location>
        <begin position="2292"/>
        <end position="2301"/>
    </location>
</feature>
<dbReference type="InterPro" id="IPR040398">
    <property type="entry name" value="Not1"/>
</dbReference>
<organism evidence="5 6">
    <name type="scientific">Clonorchis sinensis</name>
    <name type="common">Chinese liver fluke</name>
    <dbReference type="NCBI Taxonomy" id="79923"/>
    <lineage>
        <taxon>Eukaryota</taxon>
        <taxon>Metazoa</taxon>
        <taxon>Spiralia</taxon>
        <taxon>Lophotrochozoa</taxon>
        <taxon>Platyhelminthes</taxon>
        <taxon>Trematoda</taxon>
        <taxon>Digenea</taxon>
        <taxon>Opisthorchiida</taxon>
        <taxon>Opisthorchiata</taxon>
        <taxon>Opisthorchiidae</taxon>
        <taxon>Clonorchis</taxon>
    </lineage>
</organism>
<proteinExistence type="predicted"/>
<sequence>MDGLLSLVIHGVAREMIQRQVYPSSCKRKNGALLWIPLNIGQAQEHPRRAKRLCCLRDGGYANAPRCNATGRPFLQDLPDHYTRISPLAHATRSARLQATLWGLCIHKKLRYPDISSGTWKAGQLCTIKPIQTPHSRICPYPSAYSEYRCIHGCLNDSPKMSMYGAVHKPKYGVAMTEASKQRNPLPSVEAYVAIMTFPGLRTNTRPATRSFARTEGISFGTRWKRLLTVDVYMVDVCILSGKQFAESIGCRLPHFTRRRSILQQGPEVAQLFFGSTVKPTDSVGTDTNGTNNADCSPSLHKNQLTSSDAAKCEFKFFQEIPRKLIRQPSRSFTLVSTAQPRMNYESGVFRKSLAQMLNTVQLLIEHLKPVSERYFIRCLFSSIDFSSNESKNVQRDFYQIQHLVQGFNELLSKPYFPTLFHYALDKPPPPTKGSDPLQHLLSQVSRVLQLTRFQEVVFGLALTRSGNVQIVFCAQQWLRQKIPELIKDHITETTDPPIISSSNSDQAEAAASCKLDVAHSSDRRSNSGVLQDASIELLHFLLGHILDDADHFGVSSEALHSLLSSFRRDFPKSRVPLVLCALLYPDIVELNPSRAFGQETNFSWLINAATAKMHSDNSLLLFSLEQQDLRPITGPAKNEPVASGLVMPQLTPGPCSVALEDCIADPSLVSDLLEELGYVCTWTLDAMRLTLAEFTQRELTPAAIAKCLCLFLRTADGQLQRSVSSDTVEEDTLMFLRVGGSGALWREATSDRTGPARPTSLVLSNFSDEVRPLTSFSSEPRLADPGSTTSQFSPIATGTGSSYWNVDHFITVIFELNPTISIQQVISELDCSEFLITSRASFMILKQFLLRGSQPQLPVDLFYRPWKYIHGQFSLLRACHAYPDVICLAYWPHRSVELSNYRLEEHTQMQIWKNVDYVQALLYLSERGLFSEVYQFLRKAFQLCPDILTATLFETCPTPIRSVMLGHALVYFLSPRTNSQAVLQTAWYGCKTNDLTSADLQQQRFLLLAAIVESTAQLTACVSEPTTLPESVGVAPTVQNNLTRVIQLLVDVSDSVMISGSRGAPLLSVLLGSTEAASAAVSVLLPPAANMGQQSQSDTITVPSHLLPQPMQAIDLALVLLVRIANAVSLAASRAGAEVNSSLTSIQNAIRVFLLQWFTEIVRDKELAEPFAYGIVDYLRIRYGSHVLAAPSSSPSRPAALIPALPPELRKPSMALLTRIIQSAQAALKSTKLRYLRKSSRLMSGSPPSGIVHPTRVNTSPSFKQLQSVALDPAFRSLGVLHSINGRPIVSQDCGRQKTYGLKGTSVSGLIRLLQFRVRELLTGRLRSLAYPMDHSPVALSFANEPIKIEMSKEAEAEAYGFFQKLLKGISTPDEMFKTVCEYATQGSLSQRKLLDGILRMLADEVSQYLPDYPEPMLPLIADLYGSILAASTQLLSIRALSMLWRALLTRIHSLTPEATETPLFRAVILILLKAKHAYTQFFNLPSCLVTCPVFKYFPHELQEYLLSAEMLANNYVRSQQVAGSGGSKAAITTSGTAFHPAGQLLSQHQSSTGAATVSQQPSSSSQLQQQQPIGLSLYATQPEPPFKPPDPPEESISDRIYFLFNNVSQANVKEKSAELVEILSEERLLPWFAFYLVGKRIPVEHTFHDLFAVVLDHVQEQITNLRQPIMHELLRNIKVLLRNMRKDRDDMQARMTLKNLGNFLGLITLARNKPLLHDDLNVKDLVYEAYHKGPVPAQYVVPFVARIVKNATNSIVFRPPNPWTMAILKVFRELYDLNDVKDCIRFEIELLYRSFSLNVEDVPMAHFLRDRGHAANLEVQLCFFVLSEIPTTISSTVASTPTPILTSGADANTTTTTSATVTDLVPTTLTSALPAQQQMLSMLAALQKQQQQQTSVSGQQTGIGALDLASTPVSTNVSQPMYSASGLDLASMLQSGAGSSNNRALVLAAALAASQSQKQQQFGPQCGAVSGGGASATEAAGCCNGCPATTTAQQHFQHPSGASGAYPPGSLPIQHLSATASDSTVEVPGGNLRYEEVSIQTIRACLNLDDLIAAAAASSRASAGGGTLTSSGANNPTQAAIALLQSNPRLRNLIEPAITRAINELTTPVFERCARITVTTVAAIVRKDFALDPDPNRMRYAAHQMVRHLAAGMSLITAREALGMSLVTGLKNIMLAEVQSASGQEKEAVQRLAHLVVAKTMHTCLAYMQKSVAEKAVNDVDKKLDSDVKLRTELGPRRFLEQASSQLAIQQANMPESLRLTVGGLTPSEMSVYEEFGRVIPGFAPSPAGSVSSSALGLGQPVSPSTGGGGGGGGTTAAQVAVYLQQQKQAAELSSASRIQRQLSTGSSAAPGGVSLLKPLMGTTHSVGQPSTQQQLLLHQQQQQ</sequence>
<accession>G7Y9C2</accession>
<dbReference type="Gene3D" id="1.25.40.180">
    <property type="match status" value="1"/>
</dbReference>
<name>G7Y9C2_CLOSI</name>
<evidence type="ECO:0000259" key="3">
    <source>
        <dbReference type="Pfam" id="PF16415"/>
    </source>
</evidence>
<evidence type="ECO:0000259" key="2">
    <source>
        <dbReference type="Pfam" id="PF12842"/>
    </source>
</evidence>
<dbReference type="PANTHER" id="PTHR13162:SF8">
    <property type="entry name" value="CCR4-NOT TRANSCRIPTION COMPLEX SUBUNIT 1"/>
    <property type="match status" value="1"/>
</dbReference>
<evidence type="ECO:0000259" key="4">
    <source>
        <dbReference type="Pfam" id="PF16417"/>
    </source>
</evidence>
<reference key="2">
    <citation type="submission" date="2011-10" db="EMBL/GenBank/DDBJ databases">
        <title>The genome and transcriptome sequence of Clonorchis sinensis provide insights into the carcinogenic liver fluke.</title>
        <authorList>
            <person name="Wang X."/>
            <person name="Huang Y."/>
            <person name="Chen W."/>
            <person name="Liu H."/>
            <person name="Guo L."/>
            <person name="Chen Y."/>
            <person name="Luo F."/>
            <person name="Zhou W."/>
            <person name="Sun J."/>
            <person name="Mao Q."/>
            <person name="Liang P."/>
            <person name="Zhou C."/>
            <person name="Tian Y."/>
            <person name="Men J."/>
            <person name="Lv X."/>
            <person name="Huang L."/>
            <person name="Zhou J."/>
            <person name="Hu Y."/>
            <person name="Li R."/>
            <person name="Zhang F."/>
            <person name="Lei H."/>
            <person name="Li X."/>
            <person name="Hu X."/>
            <person name="Liang C."/>
            <person name="Xu J."/>
            <person name="Wu Z."/>
            <person name="Yu X."/>
        </authorList>
    </citation>
    <scope>NUCLEOTIDE SEQUENCE</scope>
    <source>
        <strain>Henan</strain>
    </source>
</reference>
<keyword evidence="6" id="KW-1185">Reference proteome</keyword>
<feature type="compositionally biased region" description="Polar residues" evidence="1">
    <location>
        <begin position="2365"/>
        <end position="2374"/>
    </location>
</feature>
<gene>
    <name evidence="5" type="ORF">CLF_103225</name>
</gene>
<feature type="domain" description="CCR4-NOT transcription complex subunit 1 CAF1-binding" evidence="3">
    <location>
        <begin position="1593"/>
        <end position="1816"/>
    </location>
</feature>
<evidence type="ECO:0000313" key="6">
    <source>
        <dbReference type="Proteomes" id="UP000008909"/>
    </source>
</evidence>
<dbReference type="InterPro" id="IPR038535">
    <property type="entry name" value="CNOT1_TTP_bind_sf"/>
</dbReference>
<feature type="domain" description="CCR4-NOT transcription complex subunit 1" evidence="2">
    <location>
        <begin position="2090"/>
        <end position="2234"/>
    </location>
</feature>
<dbReference type="Pfam" id="PF12842">
    <property type="entry name" value="DUF3819"/>
    <property type="match status" value="1"/>
</dbReference>
<feature type="region of interest" description="Disordered" evidence="1">
    <location>
        <begin position="2292"/>
        <end position="2316"/>
    </location>
</feature>
<dbReference type="InterPro" id="IPR032193">
    <property type="entry name" value="CNOT1_TTP_bind"/>
</dbReference>
<dbReference type="GO" id="GO:0030015">
    <property type="term" value="C:CCR4-NOT core complex"/>
    <property type="evidence" value="ECO:0007669"/>
    <property type="project" value="InterPro"/>
</dbReference>